<keyword evidence="9" id="KW-0472">Membrane</keyword>
<evidence type="ECO:0000256" key="5">
    <source>
        <dbReference type="ARBA" id="ARBA00022741"/>
    </source>
</evidence>
<dbReference type="InterPro" id="IPR036890">
    <property type="entry name" value="HATPase_C_sf"/>
</dbReference>
<dbReference type="GO" id="GO:0005524">
    <property type="term" value="F:ATP binding"/>
    <property type="evidence" value="ECO:0007669"/>
    <property type="project" value="UniProtKB-KW"/>
</dbReference>
<evidence type="ECO:0000256" key="3">
    <source>
        <dbReference type="ARBA" id="ARBA00022553"/>
    </source>
</evidence>
<dbReference type="Gene3D" id="1.20.5.1930">
    <property type="match status" value="1"/>
</dbReference>
<evidence type="ECO:0000256" key="8">
    <source>
        <dbReference type="ARBA" id="ARBA00023012"/>
    </source>
</evidence>
<keyword evidence="9" id="KW-1133">Transmembrane helix</keyword>
<dbReference type="InterPro" id="IPR011712">
    <property type="entry name" value="Sig_transdc_His_kin_sub3_dim/P"/>
</dbReference>
<dbReference type="KEGG" id="sace:GIY23_22090"/>
<dbReference type="PANTHER" id="PTHR24421:SF10">
    <property type="entry name" value="NITRATE_NITRITE SENSOR PROTEIN NARQ"/>
    <property type="match status" value="1"/>
</dbReference>
<dbReference type="GO" id="GO:0000155">
    <property type="term" value="F:phosphorelay sensor kinase activity"/>
    <property type="evidence" value="ECO:0007669"/>
    <property type="project" value="InterPro"/>
</dbReference>
<dbReference type="GO" id="GO:0016020">
    <property type="term" value="C:membrane"/>
    <property type="evidence" value="ECO:0007669"/>
    <property type="project" value="InterPro"/>
</dbReference>
<keyword evidence="7" id="KW-0067">ATP-binding</keyword>
<dbReference type="PANTHER" id="PTHR24421">
    <property type="entry name" value="NITRATE/NITRITE SENSOR PROTEIN NARX-RELATED"/>
    <property type="match status" value="1"/>
</dbReference>
<evidence type="ECO:0000259" key="12">
    <source>
        <dbReference type="Pfam" id="PF23539"/>
    </source>
</evidence>
<proteinExistence type="predicted"/>
<dbReference type="SUPFAM" id="SSF55874">
    <property type="entry name" value="ATPase domain of HSP90 chaperone/DNA topoisomerase II/histidine kinase"/>
    <property type="match status" value="1"/>
</dbReference>
<keyword evidence="4" id="KW-0808">Transferase</keyword>
<dbReference type="InterPro" id="IPR003594">
    <property type="entry name" value="HATPase_dom"/>
</dbReference>
<keyword evidence="5" id="KW-0547">Nucleotide-binding</keyword>
<feature type="domain" description="Histidine kinase/HSP90-like ATPase" evidence="10">
    <location>
        <begin position="290"/>
        <end position="378"/>
    </location>
</feature>
<dbReference type="InterPro" id="IPR055558">
    <property type="entry name" value="DUF7134"/>
</dbReference>
<dbReference type="Pfam" id="PF07730">
    <property type="entry name" value="HisKA_3"/>
    <property type="match status" value="1"/>
</dbReference>
<sequence length="385" mass="41234">MRSRPIAGDSALALLLLFLEVVLSAHARSPFWFFLVTALLVVPMVVRRTATVPAAYVVLAGYALSIVTFGNTVRLAADIAVAVFLYTLVSRHGRIGGASYVAALLVLYPAKLILHTPEQARGAIPVGVAMGILFFAVCWVLGEFVGARRAHHEAVEQRLRAVEFERDQQARIAVAEERNRIARELHDVLAHSVSVMVTQADGATYSLRKKPELAEQAMTTIGDTGRAALAELRHLLAVLRNSEEPGESRSPQPNAAGVRELADRVRSLGLPVTVEVDGELDDLPTGLGLSIYRIVQESLTNALRHAGRAASASVIVRNDGHRIDVQVLDDGTRRAAEDGSGGHGLIGMRERATVYGGTLEAGPADEGGWRVHAVLPLDGVRVASG</sequence>
<keyword evidence="14" id="KW-1185">Reference proteome</keyword>
<keyword evidence="3" id="KW-0597">Phosphoprotein</keyword>
<evidence type="ECO:0000256" key="9">
    <source>
        <dbReference type="SAM" id="Phobius"/>
    </source>
</evidence>
<dbReference type="EC" id="2.7.13.3" evidence="2"/>
<evidence type="ECO:0000259" key="11">
    <source>
        <dbReference type="Pfam" id="PF07730"/>
    </source>
</evidence>
<feature type="transmembrane region" description="Helical" evidence="9">
    <location>
        <begin position="123"/>
        <end position="142"/>
    </location>
</feature>
<evidence type="ECO:0000256" key="7">
    <source>
        <dbReference type="ARBA" id="ARBA00022840"/>
    </source>
</evidence>
<protein>
    <recommendedName>
        <fullName evidence="2">histidine kinase</fullName>
        <ecNumber evidence="2">2.7.13.3</ecNumber>
    </recommendedName>
</protein>
<keyword evidence="8" id="KW-0902">Two-component regulatory system</keyword>
<name>A0A5Q3QGX5_9PSEU</name>
<evidence type="ECO:0000313" key="14">
    <source>
        <dbReference type="Proteomes" id="UP000371041"/>
    </source>
</evidence>
<evidence type="ECO:0000256" key="4">
    <source>
        <dbReference type="ARBA" id="ARBA00022679"/>
    </source>
</evidence>
<feature type="domain" description="DUF7134" evidence="12">
    <location>
        <begin position="1"/>
        <end position="149"/>
    </location>
</feature>
<comment type="catalytic activity">
    <reaction evidence="1">
        <text>ATP + protein L-histidine = ADP + protein N-phospho-L-histidine.</text>
        <dbReference type="EC" id="2.7.13.3"/>
    </reaction>
</comment>
<dbReference type="Pfam" id="PF02518">
    <property type="entry name" value="HATPase_c"/>
    <property type="match status" value="1"/>
</dbReference>
<evidence type="ECO:0000259" key="10">
    <source>
        <dbReference type="Pfam" id="PF02518"/>
    </source>
</evidence>
<keyword evidence="6 13" id="KW-0418">Kinase</keyword>
<dbReference type="Pfam" id="PF23539">
    <property type="entry name" value="DUF7134"/>
    <property type="match status" value="1"/>
</dbReference>
<reference evidence="14" key="1">
    <citation type="submission" date="2019-11" db="EMBL/GenBank/DDBJ databases">
        <title>The complete genome sequence of Saccharopolyspora sp. E2A.</title>
        <authorList>
            <person name="Zhang G."/>
        </authorList>
    </citation>
    <scope>NUCLEOTIDE SEQUENCE [LARGE SCALE GENOMIC DNA]</scope>
    <source>
        <strain evidence="14">E2A</strain>
    </source>
</reference>
<dbReference type="CDD" id="cd16917">
    <property type="entry name" value="HATPase_UhpB-NarQ-NarX-like"/>
    <property type="match status" value="1"/>
</dbReference>
<evidence type="ECO:0000256" key="6">
    <source>
        <dbReference type="ARBA" id="ARBA00022777"/>
    </source>
</evidence>
<organism evidence="13 14">
    <name type="scientific">Allosaccharopolyspora coralli</name>
    <dbReference type="NCBI Taxonomy" id="2665642"/>
    <lineage>
        <taxon>Bacteria</taxon>
        <taxon>Bacillati</taxon>
        <taxon>Actinomycetota</taxon>
        <taxon>Actinomycetes</taxon>
        <taxon>Pseudonocardiales</taxon>
        <taxon>Pseudonocardiaceae</taxon>
        <taxon>Allosaccharopolyspora</taxon>
    </lineage>
</organism>
<dbReference type="EMBL" id="CP045929">
    <property type="protein sequence ID" value="QGK72494.1"/>
    <property type="molecule type" value="Genomic_DNA"/>
</dbReference>
<dbReference type="Proteomes" id="UP000371041">
    <property type="component" value="Chromosome"/>
</dbReference>
<evidence type="ECO:0000313" key="13">
    <source>
        <dbReference type="EMBL" id="QGK72494.1"/>
    </source>
</evidence>
<accession>A0A5Q3QGX5</accession>
<dbReference type="Gene3D" id="3.30.565.10">
    <property type="entry name" value="Histidine kinase-like ATPase, C-terminal domain"/>
    <property type="match status" value="1"/>
</dbReference>
<gene>
    <name evidence="13" type="ORF">GIY23_22090</name>
</gene>
<keyword evidence="9" id="KW-0812">Transmembrane</keyword>
<dbReference type="AlphaFoldDB" id="A0A5Q3QGX5"/>
<evidence type="ECO:0000256" key="2">
    <source>
        <dbReference type="ARBA" id="ARBA00012438"/>
    </source>
</evidence>
<feature type="domain" description="Signal transduction histidine kinase subgroup 3 dimerisation and phosphoacceptor" evidence="11">
    <location>
        <begin position="177"/>
        <end position="243"/>
    </location>
</feature>
<feature type="transmembrane region" description="Helical" evidence="9">
    <location>
        <begin position="95"/>
        <end position="114"/>
    </location>
</feature>
<dbReference type="GO" id="GO:0046983">
    <property type="term" value="F:protein dimerization activity"/>
    <property type="evidence" value="ECO:0007669"/>
    <property type="project" value="InterPro"/>
</dbReference>
<dbReference type="InterPro" id="IPR050482">
    <property type="entry name" value="Sensor_HK_TwoCompSys"/>
</dbReference>
<evidence type="ECO:0000256" key="1">
    <source>
        <dbReference type="ARBA" id="ARBA00000085"/>
    </source>
</evidence>